<dbReference type="Proteomes" id="UP000557717">
    <property type="component" value="Unassembled WGS sequence"/>
</dbReference>
<dbReference type="PANTHER" id="PTHR46564">
    <property type="entry name" value="TRANSPOSASE"/>
    <property type="match status" value="1"/>
</dbReference>
<accession>A0A840V343</accession>
<dbReference type="InterPro" id="IPR036397">
    <property type="entry name" value="RNaseH_sf"/>
</dbReference>
<name>A0A840V343_9BACT</name>
<dbReference type="InterPro" id="IPR038717">
    <property type="entry name" value="Tc1-like_DDE_dom"/>
</dbReference>
<organism evidence="2 3">
    <name type="scientific">Haloferula luteola</name>
    <dbReference type="NCBI Taxonomy" id="595692"/>
    <lineage>
        <taxon>Bacteria</taxon>
        <taxon>Pseudomonadati</taxon>
        <taxon>Verrucomicrobiota</taxon>
        <taxon>Verrucomicrobiia</taxon>
        <taxon>Verrucomicrobiales</taxon>
        <taxon>Verrucomicrobiaceae</taxon>
        <taxon>Haloferula</taxon>
    </lineage>
</organism>
<dbReference type="EMBL" id="JACHFD010000012">
    <property type="protein sequence ID" value="MBB5352415.1"/>
    <property type="molecule type" value="Genomic_DNA"/>
</dbReference>
<gene>
    <name evidence="2" type="ORF">HNR46_002660</name>
</gene>
<proteinExistence type="predicted"/>
<keyword evidence="3" id="KW-1185">Reference proteome</keyword>
<dbReference type="Pfam" id="PF13358">
    <property type="entry name" value="DDE_3"/>
    <property type="match status" value="1"/>
</dbReference>
<protein>
    <submittedName>
        <fullName evidence="2">Transposase</fullName>
    </submittedName>
</protein>
<dbReference type="PANTHER" id="PTHR46564:SF1">
    <property type="entry name" value="TRANSPOSASE"/>
    <property type="match status" value="1"/>
</dbReference>
<evidence type="ECO:0000313" key="3">
    <source>
        <dbReference type="Proteomes" id="UP000557717"/>
    </source>
</evidence>
<sequence length="155" mass="17073">MTRLRGRCARGRRLHASAPCGRWRTTTMIGAVCIDGSTACMTGATNAEVFRAYVKEVLLPSLKPGDILVMDNLSAQKDSRALEMLAARDVEVRFLPPYSPDLNPIELMWSKVKNLLRGAEALDNDQLLLEIEKALSRVTAKDAAHGFAYCGYGFI</sequence>
<feature type="domain" description="Tc1-like transposase DDE" evidence="1">
    <location>
        <begin position="3"/>
        <end position="127"/>
    </location>
</feature>
<dbReference type="AlphaFoldDB" id="A0A840V343"/>
<evidence type="ECO:0000313" key="2">
    <source>
        <dbReference type="EMBL" id="MBB5352415.1"/>
    </source>
</evidence>
<reference evidence="2 3" key="1">
    <citation type="submission" date="2020-08" db="EMBL/GenBank/DDBJ databases">
        <title>Genomic Encyclopedia of Type Strains, Phase IV (KMG-IV): sequencing the most valuable type-strain genomes for metagenomic binning, comparative biology and taxonomic classification.</title>
        <authorList>
            <person name="Goeker M."/>
        </authorList>
    </citation>
    <scope>NUCLEOTIDE SEQUENCE [LARGE SCALE GENOMIC DNA]</scope>
    <source>
        <strain evidence="2 3">YC6886</strain>
    </source>
</reference>
<comment type="caution">
    <text evidence="2">The sequence shown here is derived from an EMBL/GenBank/DDBJ whole genome shotgun (WGS) entry which is preliminary data.</text>
</comment>
<dbReference type="GO" id="GO:0003676">
    <property type="term" value="F:nucleic acid binding"/>
    <property type="evidence" value="ECO:0007669"/>
    <property type="project" value="InterPro"/>
</dbReference>
<evidence type="ECO:0000259" key="1">
    <source>
        <dbReference type="Pfam" id="PF13358"/>
    </source>
</evidence>
<dbReference type="Gene3D" id="3.30.420.10">
    <property type="entry name" value="Ribonuclease H-like superfamily/Ribonuclease H"/>
    <property type="match status" value="1"/>
</dbReference>